<dbReference type="RefSeq" id="WP_090702983.1">
    <property type="nucleotide sequence ID" value="NZ_FNHH01000008.1"/>
</dbReference>
<dbReference type="InterPro" id="IPR012675">
    <property type="entry name" value="Beta-grasp_dom_sf"/>
</dbReference>
<evidence type="ECO:0000313" key="1">
    <source>
        <dbReference type="EMBL" id="SDM22647.1"/>
    </source>
</evidence>
<dbReference type="Gene3D" id="3.10.20.30">
    <property type="match status" value="1"/>
</dbReference>
<protein>
    <submittedName>
        <fullName evidence="1">Ferredoxin, 2Fe-2S</fullName>
    </submittedName>
</protein>
<dbReference type="EMBL" id="FNHH01000008">
    <property type="protein sequence ID" value="SDM22647.1"/>
    <property type="molecule type" value="Genomic_DNA"/>
</dbReference>
<dbReference type="InterPro" id="IPR036010">
    <property type="entry name" value="2Fe-2S_ferredoxin-like_sf"/>
</dbReference>
<dbReference type="AlphaFoldDB" id="A0A1G9RIF1"/>
<dbReference type="Proteomes" id="UP000199226">
    <property type="component" value="Unassembled WGS sequence"/>
</dbReference>
<proteinExistence type="predicted"/>
<sequence length="111" mass="12224">MNLTGNRIFVTIVYTSGELLVETFRGEYRDLKCLIQDRLYSEEFGQCGGMGKCGTCLVEISGLTGEAASLKRNEATTLDRLASCRPEVRLACQVPVDSSLSNLFVKILSDH</sequence>
<evidence type="ECO:0000313" key="2">
    <source>
        <dbReference type="Proteomes" id="UP000199226"/>
    </source>
</evidence>
<accession>A0A1G9RIF1</accession>
<dbReference type="GO" id="GO:0051536">
    <property type="term" value="F:iron-sulfur cluster binding"/>
    <property type="evidence" value="ECO:0007669"/>
    <property type="project" value="InterPro"/>
</dbReference>
<dbReference type="STRING" id="990371.SAMN05421813_10821"/>
<name>A0A1G9RIF1_9SPHI</name>
<dbReference type="SUPFAM" id="SSF54292">
    <property type="entry name" value="2Fe-2S ferredoxin-like"/>
    <property type="match status" value="1"/>
</dbReference>
<gene>
    <name evidence="1" type="ORF">SAMN05421813_10821</name>
</gene>
<reference evidence="2" key="1">
    <citation type="submission" date="2016-10" db="EMBL/GenBank/DDBJ databases">
        <authorList>
            <person name="Varghese N."/>
            <person name="Submissions S."/>
        </authorList>
    </citation>
    <scope>NUCLEOTIDE SEQUENCE [LARGE SCALE GENOMIC DNA]</scope>
    <source>
        <strain evidence="2">DSM 24536</strain>
    </source>
</reference>
<organism evidence="1 2">
    <name type="scientific">Daejeonella rubra</name>
    <dbReference type="NCBI Taxonomy" id="990371"/>
    <lineage>
        <taxon>Bacteria</taxon>
        <taxon>Pseudomonadati</taxon>
        <taxon>Bacteroidota</taxon>
        <taxon>Sphingobacteriia</taxon>
        <taxon>Sphingobacteriales</taxon>
        <taxon>Sphingobacteriaceae</taxon>
        <taxon>Daejeonella</taxon>
    </lineage>
</organism>
<keyword evidence="2" id="KW-1185">Reference proteome</keyword>
<dbReference type="OrthoDB" id="9799640at2"/>